<dbReference type="Proteomes" id="UP000521872">
    <property type="component" value="Unassembled WGS sequence"/>
</dbReference>
<protein>
    <submittedName>
        <fullName evidence="1">Uncharacterized protein</fullName>
    </submittedName>
</protein>
<accession>A0A8H4QN54</accession>
<keyword evidence="2" id="KW-1185">Reference proteome</keyword>
<name>A0A8H4QN54_9AGAR</name>
<comment type="caution">
    <text evidence="1">The sequence shown here is derived from an EMBL/GenBank/DDBJ whole genome shotgun (WGS) entry which is preliminary data.</text>
</comment>
<gene>
    <name evidence="1" type="ORF">D9613_007534</name>
</gene>
<organism evidence="1 2">
    <name type="scientific">Agrocybe pediades</name>
    <dbReference type="NCBI Taxonomy" id="84607"/>
    <lineage>
        <taxon>Eukaryota</taxon>
        <taxon>Fungi</taxon>
        <taxon>Dikarya</taxon>
        <taxon>Basidiomycota</taxon>
        <taxon>Agaricomycotina</taxon>
        <taxon>Agaricomycetes</taxon>
        <taxon>Agaricomycetidae</taxon>
        <taxon>Agaricales</taxon>
        <taxon>Agaricineae</taxon>
        <taxon>Strophariaceae</taxon>
        <taxon>Agrocybe</taxon>
    </lineage>
</organism>
<evidence type="ECO:0000313" key="2">
    <source>
        <dbReference type="Proteomes" id="UP000521872"/>
    </source>
</evidence>
<reference evidence="1 2" key="1">
    <citation type="submission" date="2019-12" db="EMBL/GenBank/DDBJ databases">
        <authorList>
            <person name="Floudas D."/>
            <person name="Bentzer J."/>
            <person name="Ahren D."/>
            <person name="Johansson T."/>
            <person name="Persson P."/>
            <person name="Tunlid A."/>
        </authorList>
    </citation>
    <scope>NUCLEOTIDE SEQUENCE [LARGE SCALE GENOMIC DNA]</scope>
    <source>
        <strain evidence="1 2">CBS 102.39</strain>
    </source>
</reference>
<dbReference type="EMBL" id="JAACJL010000045">
    <property type="protein sequence ID" value="KAF4613878.1"/>
    <property type="molecule type" value="Genomic_DNA"/>
</dbReference>
<sequence length="274" mass="31170">MLHLTPTNSFSHTSFQKFAQDVKDLQSTTSSLHEHHHPAELVDLALQALQRAKIEIVEWRSLLYRRMNVPNLVKDYSYAVADEVFEEASTILEGLGLPITPPSKFLKAVYGDLCNKGRFHRITKTKLPSGIQNIVIYPLSFTTLDPSEMTLEQPNHMQPSRCGPILVPRPSAVYASLVRMIVRCPQYSRIRTSLQSELSELIGYHLLRLEDGYVNPEDEETCEDVGIDRRIATAVSLVRQWSCEREWRKDEEWIGDALVVIIEGCDIGCLPYTS</sequence>
<evidence type="ECO:0000313" key="1">
    <source>
        <dbReference type="EMBL" id="KAF4613878.1"/>
    </source>
</evidence>
<dbReference type="AlphaFoldDB" id="A0A8H4QN54"/>
<proteinExistence type="predicted"/>